<gene>
    <name evidence="1" type="ORF">BDN72DRAFT_784471</name>
</gene>
<organism evidence="1 2">
    <name type="scientific">Pluteus cervinus</name>
    <dbReference type="NCBI Taxonomy" id="181527"/>
    <lineage>
        <taxon>Eukaryota</taxon>
        <taxon>Fungi</taxon>
        <taxon>Dikarya</taxon>
        <taxon>Basidiomycota</taxon>
        <taxon>Agaricomycotina</taxon>
        <taxon>Agaricomycetes</taxon>
        <taxon>Agaricomycetidae</taxon>
        <taxon>Agaricales</taxon>
        <taxon>Pluteineae</taxon>
        <taxon>Pluteaceae</taxon>
        <taxon>Pluteus</taxon>
    </lineage>
</organism>
<protein>
    <submittedName>
        <fullName evidence="1">Uncharacterized protein</fullName>
    </submittedName>
</protein>
<dbReference type="EMBL" id="ML208259">
    <property type="protein sequence ID" value="TFK77374.1"/>
    <property type="molecule type" value="Genomic_DNA"/>
</dbReference>
<name>A0ACD3BHW8_9AGAR</name>
<proteinExistence type="predicted"/>
<sequence length="300" mass="33238">MTDKIAKSHTHTSNRVKHPDAERKVTFKGVLDNALRIQWPSVPVNIQNVALACLVSHLDGVAHYRSSVKRGTKRKLDQSNGSDGAKRQRIEAESQVNDDRNATRDIEQAPVVTQHMVIGVNEVTKRLEQQIRDTRNTINLSSMDTNPPDHDPLPILKVVFACRADVNPTVLLDHLPHLVAAFNSIRSSPSCLLVPLPRGAEVTLSETLGIRRAAVIGLNADFPDLSSTLSQLEAIPKLTASWLYVDQHTQLMPTHIKQLRTSAPKDMKSSKERRVKERAVAKAKAKEKGSLPRESSQHVA</sequence>
<dbReference type="Proteomes" id="UP000308600">
    <property type="component" value="Unassembled WGS sequence"/>
</dbReference>
<reference evidence="1 2" key="1">
    <citation type="journal article" date="2019" name="Nat. Ecol. Evol.">
        <title>Megaphylogeny resolves global patterns of mushroom evolution.</title>
        <authorList>
            <person name="Varga T."/>
            <person name="Krizsan K."/>
            <person name="Foldi C."/>
            <person name="Dima B."/>
            <person name="Sanchez-Garcia M."/>
            <person name="Sanchez-Ramirez S."/>
            <person name="Szollosi G.J."/>
            <person name="Szarkandi J.G."/>
            <person name="Papp V."/>
            <person name="Albert L."/>
            <person name="Andreopoulos W."/>
            <person name="Angelini C."/>
            <person name="Antonin V."/>
            <person name="Barry K.W."/>
            <person name="Bougher N.L."/>
            <person name="Buchanan P."/>
            <person name="Buyck B."/>
            <person name="Bense V."/>
            <person name="Catcheside P."/>
            <person name="Chovatia M."/>
            <person name="Cooper J."/>
            <person name="Damon W."/>
            <person name="Desjardin D."/>
            <person name="Finy P."/>
            <person name="Geml J."/>
            <person name="Haridas S."/>
            <person name="Hughes K."/>
            <person name="Justo A."/>
            <person name="Karasinski D."/>
            <person name="Kautmanova I."/>
            <person name="Kiss B."/>
            <person name="Kocsube S."/>
            <person name="Kotiranta H."/>
            <person name="LaButti K.M."/>
            <person name="Lechner B.E."/>
            <person name="Liimatainen K."/>
            <person name="Lipzen A."/>
            <person name="Lukacs Z."/>
            <person name="Mihaltcheva S."/>
            <person name="Morgado L.N."/>
            <person name="Niskanen T."/>
            <person name="Noordeloos M.E."/>
            <person name="Ohm R.A."/>
            <person name="Ortiz-Santana B."/>
            <person name="Ovrebo C."/>
            <person name="Racz N."/>
            <person name="Riley R."/>
            <person name="Savchenko A."/>
            <person name="Shiryaev A."/>
            <person name="Soop K."/>
            <person name="Spirin V."/>
            <person name="Szebenyi C."/>
            <person name="Tomsovsky M."/>
            <person name="Tulloss R.E."/>
            <person name="Uehling J."/>
            <person name="Grigoriev I.V."/>
            <person name="Vagvolgyi C."/>
            <person name="Papp T."/>
            <person name="Martin F.M."/>
            <person name="Miettinen O."/>
            <person name="Hibbett D.S."/>
            <person name="Nagy L.G."/>
        </authorList>
    </citation>
    <scope>NUCLEOTIDE SEQUENCE [LARGE SCALE GENOMIC DNA]</scope>
    <source>
        <strain evidence="1 2">NL-1719</strain>
    </source>
</reference>
<keyword evidence="2" id="KW-1185">Reference proteome</keyword>
<evidence type="ECO:0000313" key="1">
    <source>
        <dbReference type="EMBL" id="TFK77374.1"/>
    </source>
</evidence>
<accession>A0ACD3BHW8</accession>
<evidence type="ECO:0000313" key="2">
    <source>
        <dbReference type="Proteomes" id="UP000308600"/>
    </source>
</evidence>